<proteinExistence type="predicted"/>
<name>A0A1G9XXT4_9EURY</name>
<feature type="region of interest" description="Disordered" evidence="1">
    <location>
        <begin position="137"/>
        <end position="166"/>
    </location>
</feature>
<dbReference type="OrthoDB" id="313545at2157"/>
<evidence type="ECO:0000256" key="1">
    <source>
        <dbReference type="SAM" id="MobiDB-lite"/>
    </source>
</evidence>
<reference evidence="2 3" key="1">
    <citation type="submission" date="2016-10" db="EMBL/GenBank/DDBJ databases">
        <authorList>
            <person name="de Groot N.N."/>
        </authorList>
    </citation>
    <scope>NUCLEOTIDE SEQUENCE [LARGE SCALE GENOMIC DNA]</scope>
    <source>
        <strain evidence="3">EB21,IBRC-M 10013,KCTC 4048</strain>
    </source>
</reference>
<evidence type="ECO:0000313" key="3">
    <source>
        <dbReference type="Proteomes" id="UP000199370"/>
    </source>
</evidence>
<protein>
    <submittedName>
        <fullName evidence="2">Uncharacterized protein</fullName>
    </submittedName>
</protein>
<keyword evidence="3" id="KW-1185">Reference proteome</keyword>
<evidence type="ECO:0000313" key="2">
    <source>
        <dbReference type="EMBL" id="SDN01587.1"/>
    </source>
</evidence>
<accession>A0A1G9XXT4</accession>
<organism evidence="2 3">
    <name type="scientific">Haloarchaeobius iranensis</name>
    <dbReference type="NCBI Taxonomy" id="996166"/>
    <lineage>
        <taxon>Archaea</taxon>
        <taxon>Methanobacteriati</taxon>
        <taxon>Methanobacteriota</taxon>
        <taxon>Stenosarchaea group</taxon>
        <taxon>Halobacteria</taxon>
        <taxon>Halobacteriales</taxon>
        <taxon>Halorubellaceae</taxon>
        <taxon>Haloarchaeobius</taxon>
    </lineage>
</organism>
<dbReference type="Proteomes" id="UP000199370">
    <property type="component" value="Unassembled WGS sequence"/>
</dbReference>
<dbReference type="AlphaFoldDB" id="A0A1G9XXT4"/>
<dbReference type="RefSeq" id="WP_089734030.1">
    <property type="nucleotide sequence ID" value="NZ_FNIA01000012.1"/>
</dbReference>
<sequence>MTRLKLLSAVLAVAAAAALVTGSAGFSSVSAERGVSVTVVEDDQALVNVEACYTSASPNQGNQSPVKVRVTNQLPTALTIEHVNGESVPPGRETVAPGGQVVVNQAYDSPMSEVTVELESDGGTGVTLTRTVVQKSNCPFRAGNGGNESNDGDDDAADDSHQSDDD</sequence>
<dbReference type="EMBL" id="FNIA01000012">
    <property type="protein sequence ID" value="SDN01587.1"/>
    <property type="molecule type" value="Genomic_DNA"/>
</dbReference>
<gene>
    <name evidence="2" type="ORF">SAMN05192554_11233</name>
</gene>